<dbReference type="InterPro" id="IPR015943">
    <property type="entry name" value="WD40/YVTN_repeat-like_dom_sf"/>
</dbReference>
<organism evidence="3 4">
    <name type="scientific">Streptomyces poonensis</name>
    <dbReference type="NCBI Taxonomy" id="68255"/>
    <lineage>
        <taxon>Bacteria</taxon>
        <taxon>Bacillati</taxon>
        <taxon>Actinomycetota</taxon>
        <taxon>Actinomycetes</taxon>
        <taxon>Kitasatosporales</taxon>
        <taxon>Streptomycetaceae</taxon>
        <taxon>Streptomyces</taxon>
    </lineage>
</organism>
<evidence type="ECO:0000256" key="2">
    <source>
        <dbReference type="SAM" id="MobiDB-lite"/>
    </source>
</evidence>
<dbReference type="RefSeq" id="WP_189855772.1">
    <property type="nucleotide sequence ID" value="NZ_BMVW01000001.1"/>
</dbReference>
<reference evidence="3" key="1">
    <citation type="journal article" date="2014" name="Int. J. Syst. Evol. Microbiol.">
        <title>Complete genome sequence of Corynebacterium casei LMG S-19264T (=DSM 44701T), isolated from a smear-ripened cheese.</title>
        <authorList>
            <consortium name="US DOE Joint Genome Institute (JGI-PGF)"/>
            <person name="Walter F."/>
            <person name="Albersmeier A."/>
            <person name="Kalinowski J."/>
            <person name="Ruckert C."/>
        </authorList>
    </citation>
    <scope>NUCLEOTIDE SEQUENCE</scope>
    <source>
        <strain evidence="3">JCM 4815</strain>
    </source>
</reference>
<dbReference type="InterPro" id="IPR001680">
    <property type="entry name" value="WD40_rpt"/>
</dbReference>
<dbReference type="PROSITE" id="PS50082">
    <property type="entry name" value="WD_REPEATS_2"/>
    <property type="match status" value="1"/>
</dbReference>
<dbReference type="SMART" id="SM00320">
    <property type="entry name" value="WD40"/>
    <property type="match status" value="2"/>
</dbReference>
<keyword evidence="1" id="KW-0853">WD repeat</keyword>
<feature type="repeat" description="WD" evidence="1">
    <location>
        <begin position="149"/>
        <end position="180"/>
    </location>
</feature>
<evidence type="ECO:0000313" key="3">
    <source>
        <dbReference type="EMBL" id="GGY94443.1"/>
    </source>
</evidence>
<gene>
    <name evidence="3" type="ORF">GCM10010365_11420</name>
</gene>
<evidence type="ECO:0000313" key="4">
    <source>
        <dbReference type="Proteomes" id="UP000622166"/>
    </source>
</evidence>
<dbReference type="AlphaFoldDB" id="A0A918PBI4"/>
<sequence length="262" mass="27654">MTAGGHGFGGPTLIAARADGDITVVPPNGSVLVVDPATGERSTAVKPRESDPTAGDRKQHGTEWYQRAVGGQGGLAAVTAADGRVDVHELPSGRRLHELVTGASSVDRLFLSEETRTLFAVVDGDALERWDLATGKRSWRSDGAGEWGIAADPSGRWVATMAGDGTVWLWNARTGDRLGTIVIPTPSTVVGVAQSGQQTSLAFSPDGEKLWSVTEGGELLSWDTSPDAWIERLCDRVGRTLTEPERSRYLTSLSDGITACGS</sequence>
<dbReference type="InterPro" id="IPR011047">
    <property type="entry name" value="Quinoprotein_ADH-like_sf"/>
</dbReference>
<comment type="caution">
    <text evidence="3">The sequence shown here is derived from an EMBL/GenBank/DDBJ whole genome shotgun (WGS) entry which is preliminary data.</text>
</comment>
<accession>A0A918PBI4</accession>
<dbReference type="EMBL" id="BMVW01000001">
    <property type="protein sequence ID" value="GGY94443.1"/>
    <property type="molecule type" value="Genomic_DNA"/>
</dbReference>
<proteinExistence type="predicted"/>
<dbReference type="PANTHER" id="PTHR19879">
    <property type="entry name" value="TRANSCRIPTION INITIATION FACTOR TFIID"/>
    <property type="match status" value="1"/>
</dbReference>
<dbReference type="SUPFAM" id="SSF50998">
    <property type="entry name" value="Quinoprotein alcohol dehydrogenase-like"/>
    <property type="match status" value="1"/>
</dbReference>
<feature type="region of interest" description="Disordered" evidence="2">
    <location>
        <begin position="36"/>
        <end position="60"/>
    </location>
</feature>
<evidence type="ECO:0000256" key="1">
    <source>
        <dbReference type="PROSITE-ProRule" id="PRU00221"/>
    </source>
</evidence>
<reference evidence="3" key="2">
    <citation type="submission" date="2020-09" db="EMBL/GenBank/DDBJ databases">
        <authorList>
            <person name="Sun Q."/>
            <person name="Ohkuma M."/>
        </authorList>
    </citation>
    <scope>NUCLEOTIDE SEQUENCE</scope>
    <source>
        <strain evidence="3">JCM 4815</strain>
    </source>
</reference>
<name>A0A918PBI4_9ACTN</name>
<dbReference type="Proteomes" id="UP000622166">
    <property type="component" value="Unassembled WGS sequence"/>
</dbReference>
<feature type="compositionally biased region" description="Basic and acidic residues" evidence="2">
    <location>
        <begin position="46"/>
        <end position="60"/>
    </location>
</feature>
<dbReference type="Gene3D" id="2.130.10.10">
    <property type="entry name" value="YVTN repeat-like/Quinoprotein amine dehydrogenase"/>
    <property type="match status" value="1"/>
</dbReference>
<dbReference type="PANTHER" id="PTHR19879:SF9">
    <property type="entry name" value="TRANSCRIPTION INITIATION FACTOR TFIID SUBUNIT 5"/>
    <property type="match status" value="1"/>
</dbReference>
<keyword evidence="4" id="KW-1185">Reference proteome</keyword>
<evidence type="ECO:0008006" key="5">
    <source>
        <dbReference type="Google" id="ProtNLM"/>
    </source>
</evidence>
<protein>
    <recommendedName>
        <fullName evidence="5">WD40 repeat domain-containing protein</fullName>
    </recommendedName>
</protein>